<feature type="compositionally biased region" description="Basic and acidic residues" evidence="1">
    <location>
        <begin position="105"/>
        <end position="122"/>
    </location>
</feature>
<organism evidence="2">
    <name type="scientific">Ixodes scapularis</name>
    <name type="common">Black-legged tick</name>
    <name type="synonym">Deer tick</name>
    <dbReference type="NCBI Taxonomy" id="6945"/>
    <lineage>
        <taxon>Eukaryota</taxon>
        <taxon>Metazoa</taxon>
        <taxon>Ecdysozoa</taxon>
        <taxon>Arthropoda</taxon>
        <taxon>Chelicerata</taxon>
        <taxon>Arachnida</taxon>
        <taxon>Acari</taxon>
        <taxon>Parasitiformes</taxon>
        <taxon>Ixodida</taxon>
        <taxon>Ixodoidea</taxon>
        <taxon>Ixodidae</taxon>
        <taxon>Ixodinae</taxon>
        <taxon>Ixodes</taxon>
    </lineage>
</organism>
<dbReference type="EMBL" id="DQ066255">
    <property type="protein sequence ID" value="AAY66892.1"/>
    <property type="molecule type" value="mRNA"/>
</dbReference>
<sequence length="122" mass="13241">MELTVQVAVALVAASDGGMSCQRTAGGLPGRGGQRRQRDIVLQPVQLLHLLRVRPRYPGADALPAGHQVQRRVEDLRPSGRRQLLRAPAAHRGARDGSSARGPAAHREDHHYQDDGGDHQAR</sequence>
<accession>Q4PM72</accession>
<feature type="region of interest" description="Disordered" evidence="1">
    <location>
        <begin position="57"/>
        <end position="122"/>
    </location>
</feature>
<reference evidence="2" key="1">
    <citation type="submission" date="2005-05" db="EMBL/GenBank/DDBJ databases">
        <authorList>
            <person name="Tseng H.-P."/>
            <person name="Hseu T.-H."/>
            <person name="Buhler D.R."/>
            <person name="Wang W.-D."/>
            <person name="Tsai H.-L."/>
            <person name="Hu C.-H."/>
        </authorList>
    </citation>
    <scope>NUCLEOTIDE SEQUENCE</scope>
    <source>
        <strain evidence="2">ISN-L-177</strain>
        <tissue evidence="2">Salivary glands</tissue>
    </source>
</reference>
<protein>
    <submittedName>
        <fullName evidence="2">Salivary protein</fullName>
    </submittedName>
</protein>
<dbReference type="AlphaFoldDB" id="Q4PM72"/>
<evidence type="ECO:0000313" key="2">
    <source>
        <dbReference type="EMBL" id="AAY66892.1"/>
    </source>
</evidence>
<proteinExistence type="evidence at transcript level"/>
<reference evidence="2" key="2">
    <citation type="journal article" date="2006" name="Insect Biochem. Mol. Biol.">
        <title>An annotated catalog of salivary gland transcripts from Ixodes scapularis ticks.</title>
        <authorList>
            <person name="Ribeiro J.M."/>
            <person name="Alarcon-Chaidez F."/>
            <person name="Francischetti I.M."/>
            <person name="Mans B.J."/>
            <person name="Mather T.N."/>
            <person name="Valenzuela J.G."/>
            <person name="Wikel S.K."/>
        </authorList>
    </citation>
    <scope>NUCLEOTIDE SEQUENCE</scope>
    <source>
        <strain evidence="2">ISN-L-177</strain>
        <tissue evidence="2">Salivary glands</tissue>
    </source>
</reference>
<name>Q4PM72_IXOSC</name>
<evidence type="ECO:0000256" key="1">
    <source>
        <dbReference type="SAM" id="MobiDB-lite"/>
    </source>
</evidence>